<name>A0AA38CBJ3_TAXCH</name>
<dbReference type="EMBL" id="JAHRHJ020000010">
    <property type="protein sequence ID" value="KAH9296855.1"/>
    <property type="molecule type" value="Genomic_DNA"/>
</dbReference>
<evidence type="ECO:0000259" key="1">
    <source>
        <dbReference type="Pfam" id="PF25597"/>
    </source>
</evidence>
<dbReference type="AlphaFoldDB" id="A0AA38CBJ3"/>
<sequence>TLGYRLMDPKTKKVYTNRDVEFFKKKEVESPPLDSSDVYSSPVVKIEANVPTNDDNDYGDDGV</sequence>
<proteinExistence type="predicted"/>
<dbReference type="Proteomes" id="UP000824469">
    <property type="component" value="Unassembled WGS sequence"/>
</dbReference>
<feature type="non-terminal residue" evidence="2">
    <location>
        <position position="63"/>
    </location>
</feature>
<feature type="domain" description="Retroviral polymerase SH3-like" evidence="1">
    <location>
        <begin position="3"/>
        <end position="30"/>
    </location>
</feature>
<protein>
    <recommendedName>
        <fullName evidence="1">Retroviral polymerase SH3-like domain-containing protein</fullName>
    </recommendedName>
</protein>
<dbReference type="Pfam" id="PF25597">
    <property type="entry name" value="SH3_retrovirus"/>
    <property type="match status" value="1"/>
</dbReference>
<dbReference type="InterPro" id="IPR057670">
    <property type="entry name" value="SH3_retrovirus"/>
</dbReference>
<organism evidence="2 3">
    <name type="scientific">Taxus chinensis</name>
    <name type="common">Chinese yew</name>
    <name type="synonym">Taxus wallichiana var. chinensis</name>
    <dbReference type="NCBI Taxonomy" id="29808"/>
    <lineage>
        <taxon>Eukaryota</taxon>
        <taxon>Viridiplantae</taxon>
        <taxon>Streptophyta</taxon>
        <taxon>Embryophyta</taxon>
        <taxon>Tracheophyta</taxon>
        <taxon>Spermatophyta</taxon>
        <taxon>Pinopsida</taxon>
        <taxon>Pinidae</taxon>
        <taxon>Conifers II</taxon>
        <taxon>Cupressales</taxon>
        <taxon>Taxaceae</taxon>
        <taxon>Taxus</taxon>
    </lineage>
</organism>
<evidence type="ECO:0000313" key="3">
    <source>
        <dbReference type="Proteomes" id="UP000824469"/>
    </source>
</evidence>
<feature type="non-terminal residue" evidence="2">
    <location>
        <position position="1"/>
    </location>
</feature>
<comment type="caution">
    <text evidence="2">The sequence shown here is derived from an EMBL/GenBank/DDBJ whole genome shotgun (WGS) entry which is preliminary data.</text>
</comment>
<accession>A0AA38CBJ3</accession>
<gene>
    <name evidence="2" type="ORF">KI387_028537</name>
</gene>
<reference evidence="2 3" key="1">
    <citation type="journal article" date="2021" name="Nat. Plants">
        <title>The Taxus genome provides insights into paclitaxel biosynthesis.</title>
        <authorList>
            <person name="Xiong X."/>
            <person name="Gou J."/>
            <person name="Liao Q."/>
            <person name="Li Y."/>
            <person name="Zhou Q."/>
            <person name="Bi G."/>
            <person name="Li C."/>
            <person name="Du R."/>
            <person name="Wang X."/>
            <person name="Sun T."/>
            <person name="Guo L."/>
            <person name="Liang H."/>
            <person name="Lu P."/>
            <person name="Wu Y."/>
            <person name="Zhang Z."/>
            <person name="Ro D.K."/>
            <person name="Shang Y."/>
            <person name="Huang S."/>
            <person name="Yan J."/>
        </authorList>
    </citation>
    <scope>NUCLEOTIDE SEQUENCE [LARGE SCALE GENOMIC DNA]</scope>
    <source>
        <strain evidence="2">Ta-2019</strain>
    </source>
</reference>
<keyword evidence="3" id="KW-1185">Reference proteome</keyword>
<evidence type="ECO:0000313" key="2">
    <source>
        <dbReference type="EMBL" id="KAH9296855.1"/>
    </source>
</evidence>